<organism evidence="1 2">
    <name type="scientific">Lineolata rhizophorae</name>
    <dbReference type="NCBI Taxonomy" id="578093"/>
    <lineage>
        <taxon>Eukaryota</taxon>
        <taxon>Fungi</taxon>
        <taxon>Dikarya</taxon>
        <taxon>Ascomycota</taxon>
        <taxon>Pezizomycotina</taxon>
        <taxon>Dothideomycetes</taxon>
        <taxon>Dothideomycetes incertae sedis</taxon>
        <taxon>Lineolatales</taxon>
        <taxon>Lineolataceae</taxon>
        <taxon>Lineolata</taxon>
    </lineage>
</organism>
<dbReference type="Proteomes" id="UP000799766">
    <property type="component" value="Unassembled WGS sequence"/>
</dbReference>
<keyword evidence="2" id="KW-1185">Reference proteome</keyword>
<sequence>MPRFCALPAKKTGYYLPKCRLSLEVFTGPVFGSFGGEIPKLNRARPISTVRSKIVQRRVYGVKKCMDEIAERGPCNAGPELTCHYLVFAIVPDRSSLSTRSLSHLILACAPVPFSQFRPLSLLSQVLSRSPLSARTWALGLRRESSDSCNLL</sequence>
<protein>
    <submittedName>
        <fullName evidence="1">Uncharacterized protein</fullName>
    </submittedName>
</protein>
<accession>A0A6A6NQM0</accession>
<name>A0A6A6NQM0_9PEZI</name>
<reference evidence="1" key="1">
    <citation type="journal article" date="2020" name="Stud. Mycol.">
        <title>101 Dothideomycetes genomes: a test case for predicting lifestyles and emergence of pathogens.</title>
        <authorList>
            <person name="Haridas S."/>
            <person name="Albert R."/>
            <person name="Binder M."/>
            <person name="Bloem J."/>
            <person name="Labutti K."/>
            <person name="Salamov A."/>
            <person name="Andreopoulos B."/>
            <person name="Baker S."/>
            <person name="Barry K."/>
            <person name="Bills G."/>
            <person name="Bluhm B."/>
            <person name="Cannon C."/>
            <person name="Castanera R."/>
            <person name="Culley D."/>
            <person name="Daum C."/>
            <person name="Ezra D."/>
            <person name="Gonzalez J."/>
            <person name="Henrissat B."/>
            <person name="Kuo A."/>
            <person name="Liang C."/>
            <person name="Lipzen A."/>
            <person name="Lutzoni F."/>
            <person name="Magnuson J."/>
            <person name="Mondo S."/>
            <person name="Nolan M."/>
            <person name="Ohm R."/>
            <person name="Pangilinan J."/>
            <person name="Park H.-J."/>
            <person name="Ramirez L."/>
            <person name="Alfaro M."/>
            <person name="Sun H."/>
            <person name="Tritt A."/>
            <person name="Yoshinaga Y."/>
            <person name="Zwiers L.-H."/>
            <person name="Turgeon B."/>
            <person name="Goodwin S."/>
            <person name="Spatafora J."/>
            <person name="Crous P."/>
            <person name="Grigoriev I."/>
        </authorList>
    </citation>
    <scope>NUCLEOTIDE SEQUENCE</scope>
    <source>
        <strain evidence="1">ATCC 16933</strain>
    </source>
</reference>
<gene>
    <name evidence="1" type="ORF">BDY21DRAFT_121788</name>
</gene>
<proteinExistence type="predicted"/>
<dbReference type="EMBL" id="MU001696">
    <property type="protein sequence ID" value="KAF2453603.1"/>
    <property type="molecule type" value="Genomic_DNA"/>
</dbReference>
<evidence type="ECO:0000313" key="2">
    <source>
        <dbReference type="Proteomes" id="UP000799766"/>
    </source>
</evidence>
<dbReference type="AlphaFoldDB" id="A0A6A6NQM0"/>
<evidence type="ECO:0000313" key="1">
    <source>
        <dbReference type="EMBL" id="KAF2453603.1"/>
    </source>
</evidence>